<evidence type="ECO:0000313" key="2">
    <source>
        <dbReference type="EMBL" id="EWS82476.1"/>
    </source>
</evidence>
<comment type="caution">
    <text evidence="2">The sequence shown here is derived from an EMBL/GenBank/DDBJ whole genome shotgun (WGS) entry which is preliminary data.</text>
</comment>
<dbReference type="Proteomes" id="UP000023067">
    <property type="component" value="Unassembled WGS sequence"/>
</dbReference>
<reference evidence="2 3" key="1">
    <citation type="submission" date="2014-02" db="EMBL/GenBank/DDBJ databases">
        <title>Genome sequence of Brachybacterium phenoliresistens strain W13A50.</title>
        <authorList>
            <person name="Wang X."/>
        </authorList>
    </citation>
    <scope>NUCLEOTIDE SEQUENCE [LARGE SCALE GENOMIC DNA]</scope>
    <source>
        <strain evidence="2 3">W13A50</strain>
    </source>
</reference>
<dbReference type="EMBL" id="JDYK01000003">
    <property type="protein sequence ID" value="EWS82476.1"/>
    <property type="molecule type" value="Genomic_DNA"/>
</dbReference>
<keyword evidence="1" id="KW-1133">Transmembrane helix</keyword>
<dbReference type="RefSeq" id="WP_038370883.1">
    <property type="nucleotide sequence ID" value="NZ_KK069989.1"/>
</dbReference>
<keyword evidence="1" id="KW-0472">Membrane</keyword>
<keyword evidence="1" id="KW-0812">Transmembrane</keyword>
<keyword evidence="3" id="KW-1185">Reference proteome</keyword>
<organism evidence="2 3">
    <name type="scientific">Brachybacterium phenoliresistens</name>
    <dbReference type="NCBI Taxonomy" id="396014"/>
    <lineage>
        <taxon>Bacteria</taxon>
        <taxon>Bacillati</taxon>
        <taxon>Actinomycetota</taxon>
        <taxon>Actinomycetes</taxon>
        <taxon>Micrococcales</taxon>
        <taxon>Dermabacteraceae</taxon>
        <taxon>Brachybacterium</taxon>
    </lineage>
</organism>
<sequence length="226" mass="24422">MIPLLRRDLDGRYPDWRRTVLICAIAGVLLGSSIGALARVVLVETGVGAGEKRIGTVMLAAMLVALAHVLVVAVDAVRPVPGLLRLLDTGGRVAVWAATLACGVTLLLQATDSSFLGSAVLLVALGGLWWTRGIGRAARARAQDEVLRARIEQHLLESAHLHGLEASVEALSVRLGEWEVRRRRRPEHERHPWEDTGVTRALGHLGPPGRGVRRALDWLGGRGRRS</sequence>
<dbReference type="PATRIC" id="fig|396014.3.peg.927"/>
<dbReference type="HOGENOM" id="CLU_1222835_0_0_11"/>
<dbReference type="STRING" id="396014.BF93_12105"/>
<evidence type="ECO:0000256" key="1">
    <source>
        <dbReference type="SAM" id="Phobius"/>
    </source>
</evidence>
<name>Z9JXF3_9MICO</name>
<feature type="transmembrane region" description="Helical" evidence="1">
    <location>
        <begin position="89"/>
        <end position="108"/>
    </location>
</feature>
<protein>
    <submittedName>
        <fullName evidence="2">Uncharacterized protein</fullName>
    </submittedName>
</protein>
<accession>Z9JXF3</accession>
<dbReference type="AlphaFoldDB" id="Z9JXF3"/>
<feature type="transmembrane region" description="Helical" evidence="1">
    <location>
        <begin position="54"/>
        <end position="77"/>
    </location>
</feature>
<proteinExistence type="predicted"/>
<gene>
    <name evidence="2" type="ORF">BF93_12105</name>
</gene>
<feature type="transmembrane region" description="Helical" evidence="1">
    <location>
        <begin position="114"/>
        <end position="131"/>
    </location>
</feature>
<feature type="transmembrane region" description="Helical" evidence="1">
    <location>
        <begin position="20"/>
        <end position="42"/>
    </location>
</feature>
<evidence type="ECO:0000313" key="3">
    <source>
        <dbReference type="Proteomes" id="UP000023067"/>
    </source>
</evidence>